<dbReference type="PROSITE" id="PS50110">
    <property type="entry name" value="RESPONSE_REGULATORY"/>
    <property type="match status" value="1"/>
</dbReference>
<dbReference type="EMBL" id="BRPJ01000100">
    <property type="protein sequence ID" value="GLB32848.1"/>
    <property type="molecule type" value="Genomic_DNA"/>
</dbReference>
<evidence type="ECO:0000256" key="3">
    <source>
        <dbReference type="PROSITE-ProRule" id="PRU00169"/>
    </source>
</evidence>
<dbReference type="PANTHER" id="PTHR37299">
    <property type="entry name" value="TRANSCRIPTIONAL REGULATOR-RELATED"/>
    <property type="match status" value="1"/>
</dbReference>
<evidence type="ECO:0000313" key="8">
    <source>
        <dbReference type="Proteomes" id="UP000260680"/>
    </source>
</evidence>
<evidence type="ECO:0000313" key="7">
    <source>
        <dbReference type="EMBL" id="RFZ75901.1"/>
    </source>
</evidence>
<dbReference type="Pfam" id="PF00072">
    <property type="entry name" value="Response_reg"/>
    <property type="match status" value="1"/>
</dbReference>
<evidence type="ECO:0000256" key="1">
    <source>
        <dbReference type="ARBA" id="ARBA00018672"/>
    </source>
</evidence>
<accession>A0A3E2N4S3</accession>
<dbReference type="InterPro" id="IPR001789">
    <property type="entry name" value="Sig_transdc_resp-reg_receiver"/>
</dbReference>
<organism evidence="7 8">
    <name type="scientific">Lacrimispora amygdalina</name>
    <dbReference type="NCBI Taxonomy" id="253257"/>
    <lineage>
        <taxon>Bacteria</taxon>
        <taxon>Bacillati</taxon>
        <taxon>Bacillota</taxon>
        <taxon>Clostridia</taxon>
        <taxon>Lachnospirales</taxon>
        <taxon>Lachnospiraceae</taxon>
        <taxon>Lacrimispora</taxon>
    </lineage>
</organism>
<dbReference type="PANTHER" id="PTHR37299:SF1">
    <property type="entry name" value="STAGE 0 SPORULATION PROTEIN A HOMOLOG"/>
    <property type="match status" value="1"/>
</dbReference>
<dbReference type="RefSeq" id="WP_117419963.1">
    <property type="nucleotide sequence ID" value="NZ_BRPJ01000100.1"/>
</dbReference>
<dbReference type="PROSITE" id="PS50930">
    <property type="entry name" value="HTH_LYTTR"/>
    <property type="match status" value="1"/>
</dbReference>
<protein>
    <recommendedName>
        <fullName evidence="1">Stage 0 sporulation protein A homolog</fullName>
    </recommendedName>
</protein>
<reference evidence="6 9" key="2">
    <citation type="journal article" date="2024" name="Int. J. Syst. Evol. Microbiol.">
        <title>Lacrimispora brassicae sp. nov. isolated from fermented cabbage, and proposal of Clostridium indicum Gundawar et al. 2019 and Clostridium methoxybenzovorans Mechichi et al. 1999 as heterotypic synonyms of Lacrimispora amygdalina (Parshina et al. 2003) Haas and Blanchard 2020 and Lacrimispora indolis (McClung and McCoy 1957) Haas and Blanchard 2020, respectively.</title>
        <authorList>
            <person name="Kobayashi H."/>
            <person name="Tanizawa Y."/>
            <person name="Sakamoto M."/>
            <person name="Ohkuma M."/>
            <person name="Tohno M."/>
        </authorList>
    </citation>
    <scope>NUCLEOTIDE SEQUENCE [LARGE SCALE GENOMIC DNA]</scope>
    <source>
        <strain evidence="6 9">DSM 12857</strain>
    </source>
</reference>
<evidence type="ECO:0000313" key="6">
    <source>
        <dbReference type="EMBL" id="GLB32848.1"/>
    </source>
</evidence>
<comment type="caution">
    <text evidence="7">The sequence shown here is derived from an EMBL/GenBank/DDBJ whole genome shotgun (WGS) entry which is preliminary data.</text>
</comment>
<evidence type="ECO:0000259" key="5">
    <source>
        <dbReference type="PROSITE" id="PS50930"/>
    </source>
</evidence>
<dbReference type="InterPro" id="IPR046947">
    <property type="entry name" value="LytR-like"/>
</dbReference>
<name>A0A3E2N4S3_9FIRM</name>
<feature type="domain" description="Response regulatory" evidence="4">
    <location>
        <begin position="2"/>
        <end position="120"/>
    </location>
</feature>
<keyword evidence="3" id="KW-0597">Phosphoprotein</keyword>
<comment type="function">
    <text evidence="2">May play the central regulatory role in sporulation. It may be an element of the effector pathway responsible for the activation of sporulation genes in response to nutritional stress. Spo0A may act in concert with spo0H (a sigma factor) to control the expression of some genes that are critical to the sporulation process.</text>
</comment>
<dbReference type="CDD" id="cd00156">
    <property type="entry name" value="REC"/>
    <property type="match status" value="1"/>
</dbReference>
<dbReference type="Gene3D" id="3.40.50.2300">
    <property type="match status" value="1"/>
</dbReference>
<dbReference type="SMART" id="SM00850">
    <property type="entry name" value="LytTR"/>
    <property type="match status" value="1"/>
</dbReference>
<keyword evidence="7" id="KW-0238">DNA-binding</keyword>
<keyword evidence="9" id="KW-1185">Reference proteome</keyword>
<feature type="modified residue" description="4-aspartylphosphate" evidence="3">
    <location>
        <position position="57"/>
    </location>
</feature>
<dbReference type="SUPFAM" id="SSF52172">
    <property type="entry name" value="CheY-like"/>
    <property type="match status" value="1"/>
</dbReference>
<dbReference type="GO" id="GO:0003677">
    <property type="term" value="F:DNA binding"/>
    <property type="evidence" value="ECO:0007669"/>
    <property type="project" value="UniProtKB-KW"/>
</dbReference>
<feature type="domain" description="HTH LytTR-type" evidence="5">
    <location>
        <begin position="129"/>
        <end position="228"/>
    </location>
</feature>
<dbReference type="Gene3D" id="2.40.50.1020">
    <property type="entry name" value="LytTr DNA-binding domain"/>
    <property type="match status" value="1"/>
</dbReference>
<dbReference type="Proteomes" id="UP001419084">
    <property type="component" value="Unassembled WGS sequence"/>
</dbReference>
<dbReference type="Pfam" id="PF04397">
    <property type="entry name" value="LytTR"/>
    <property type="match status" value="1"/>
</dbReference>
<reference evidence="7 8" key="1">
    <citation type="submission" date="2018-07" db="EMBL/GenBank/DDBJ databases">
        <title>New species, Clostridium PI-S10-A1B.</title>
        <authorList>
            <person name="Krishna G."/>
            <person name="Summeta K."/>
            <person name="Shikha S."/>
            <person name="Prabhu P.B."/>
            <person name="Suresh K."/>
        </authorList>
    </citation>
    <scope>NUCLEOTIDE SEQUENCE [LARGE SCALE GENOMIC DNA]</scope>
    <source>
        <strain evidence="7 8">PI-S10-A1B</strain>
    </source>
</reference>
<dbReference type="SMART" id="SM00448">
    <property type="entry name" value="REC"/>
    <property type="match status" value="1"/>
</dbReference>
<dbReference type="Proteomes" id="UP000260680">
    <property type="component" value="Unassembled WGS sequence"/>
</dbReference>
<gene>
    <name evidence="7" type="ORF">DS742_26755</name>
    <name evidence="6" type="ORF">LAD12857_47710</name>
</gene>
<sequence length="234" mass="27449">MKAAICDDEVHFQSFLREKLEAYYGMLEVEIDVFSSGISFLEKFREHPYEYQLIFMDIEMPGINGIETSRLIRDINQSVAVIFLTSHQELAMEGYEVDAFRFLGKPLKMEKLVKALNDYNRLWMQNGRISLQDGENTILVSWTDIQYVQSENVYIHVFTDQARYLIRKKLSDMEMQMPKNLFFKPHRSYLVNLGYVSCFDGRKITMKNSHKIPVSRGKRDELKASVLNYLRISG</sequence>
<proteinExistence type="predicted"/>
<dbReference type="AlphaFoldDB" id="A0A3E2N4S3"/>
<dbReference type="InterPro" id="IPR011006">
    <property type="entry name" value="CheY-like_superfamily"/>
</dbReference>
<dbReference type="GO" id="GO:0000156">
    <property type="term" value="F:phosphorelay response regulator activity"/>
    <property type="evidence" value="ECO:0007669"/>
    <property type="project" value="InterPro"/>
</dbReference>
<dbReference type="InterPro" id="IPR007492">
    <property type="entry name" value="LytTR_DNA-bd_dom"/>
</dbReference>
<evidence type="ECO:0000313" key="9">
    <source>
        <dbReference type="Proteomes" id="UP001419084"/>
    </source>
</evidence>
<evidence type="ECO:0000259" key="4">
    <source>
        <dbReference type="PROSITE" id="PS50110"/>
    </source>
</evidence>
<dbReference type="OrthoDB" id="9802383at2"/>
<dbReference type="EMBL" id="QOHO01000113">
    <property type="protein sequence ID" value="RFZ75901.1"/>
    <property type="molecule type" value="Genomic_DNA"/>
</dbReference>
<evidence type="ECO:0000256" key="2">
    <source>
        <dbReference type="ARBA" id="ARBA00024867"/>
    </source>
</evidence>